<reference evidence="1" key="1">
    <citation type="submission" date="2020-06" db="EMBL/GenBank/DDBJ databases">
        <authorList>
            <person name="Li T."/>
            <person name="Hu X."/>
            <person name="Zhang T."/>
            <person name="Song X."/>
            <person name="Zhang H."/>
            <person name="Dai N."/>
            <person name="Sheng W."/>
            <person name="Hou X."/>
            <person name="Wei L."/>
        </authorList>
    </citation>
    <scope>NUCLEOTIDE SEQUENCE</scope>
    <source>
        <strain evidence="1">KEN8</strain>
        <tissue evidence="1">Leaf</tissue>
    </source>
</reference>
<dbReference type="EMBL" id="JACGWM010000078">
    <property type="protein sequence ID" value="KAL0315179.1"/>
    <property type="molecule type" value="Genomic_DNA"/>
</dbReference>
<organism evidence="1">
    <name type="scientific">Sesamum calycinum</name>
    <dbReference type="NCBI Taxonomy" id="2727403"/>
    <lineage>
        <taxon>Eukaryota</taxon>
        <taxon>Viridiplantae</taxon>
        <taxon>Streptophyta</taxon>
        <taxon>Embryophyta</taxon>
        <taxon>Tracheophyta</taxon>
        <taxon>Spermatophyta</taxon>
        <taxon>Magnoliopsida</taxon>
        <taxon>eudicotyledons</taxon>
        <taxon>Gunneridae</taxon>
        <taxon>Pentapetalae</taxon>
        <taxon>asterids</taxon>
        <taxon>lamiids</taxon>
        <taxon>Lamiales</taxon>
        <taxon>Pedaliaceae</taxon>
        <taxon>Sesamum</taxon>
    </lineage>
</organism>
<gene>
    <name evidence="1" type="ORF">Scaly_2881000</name>
</gene>
<reference evidence="1" key="2">
    <citation type="journal article" date="2024" name="Plant">
        <title>Genomic evolution and insights into agronomic trait innovations of Sesamum species.</title>
        <authorList>
            <person name="Miao H."/>
            <person name="Wang L."/>
            <person name="Qu L."/>
            <person name="Liu H."/>
            <person name="Sun Y."/>
            <person name="Le M."/>
            <person name="Wang Q."/>
            <person name="Wei S."/>
            <person name="Zheng Y."/>
            <person name="Lin W."/>
            <person name="Duan Y."/>
            <person name="Cao H."/>
            <person name="Xiong S."/>
            <person name="Wang X."/>
            <person name="Wei L."/>
            <person name="Li C."/>
            <person name="Ma Q."/>
            <person name="Ju M."/>
            <person name="Zhao R."/>
            <person name="Li G."/>
            <person name="Mu C."/>
            <person name="Tian Q."/>
            <person name="Mei H."/>
            <person name="Zhang T."/>
            <person name="Gao T."/>
            <person name="Zhang H."/>
        </authorList>
    </citation>
    <scope>NUCLEOTIDE SEQUENCE</scope>
    <source>
        <strain evidence="1">KEN8</strain>
    </source>
</reference>
<comment type="caution">
    <text evidence="1">The sequence shown here is derived from an EMBL/GenBank/DDBJ whole genome shotgun (WGS) entry which is preliminary data.</text>
</comment>
<name>A0AAW2L7I1_9LAMI</name>
<sequence length="258" mass="28091">MTVGLADIGTFSIGQRATSGASDAMGADNGCRTPRSQAIEGQAVGRGKYVGFSIFPARHHLFHLASGRTRNCPVVEFWDTVPLHCPFHYTQPPKWSRDLAIFTGLGRNNKISDPRVGGAGALASVASSPSASRCDIETPFNISVTHSVPIKVNNPTLSEFCFTMIARANIQGPKSNIAMKASLPQASYPYDNFSDTSSFKFRRNYKAVGIWSFAFKDDFVAVPPKAINHACQSEMPRFVLHRGASLPFLEPLYCTEKG</sequence>
<evidence type="ECO:0000313" key="1">
    <source>
        <dbReference type="EMBL" id="KAL0315179.1"/>
    </source>
</evidence>
<protein>
    <submittedName>
        <fullName evidence="1">Uncharacterized protein</fullName>
    </submittedName>
</protein>
<dbReference type="InterPro" id="IPR052997">
    <property type="entry name" value="RRT15-like"/>
</dbReference>
<dbReference type="AlphaFoldDB" id="A0AAW2L7I1"/>
<proteinExistence type="predicted"/>
<dbReference type="PANTHER" id="PTHR33047">
    <property type="entry name" value="PROTEIN TAR1"/>
    <property type="match status" value="1"/>
</dbReference>
<dbReference type="PANTHER" id="PTHR33047:SF8">
    <property type="entry name" value="REGULATOR OF RDNA TRANSCRIPTION PROTEIN 15"/>
    <property type="match status" value="1"/>
</dbReference>
<accession>A0AAW2L7I1</accession>